<dbReference type="Proteomes" id="UP000578531">
    <property type="component" value="Unassembled WGS sequence"/>
</dbReference>
<protein>
    <submittedName>
        <fullName evidence="1">Uncharacterized protein</fullName>
    </submittedName>
</protein>
<gene>
    <name evidence="1" type="ORF">HO173_013405</name>
</gene>
<keyword evidence="2" id="KW-1185">Reference proteome</keyword>
<evidence type="ECO:0000313" key="1">
    <source>
        <dbReference type="EMBL" id="KAF6222497.1"/>
    </source>
</evidence>
<dbReference type="RefSeq" id="XP_037157882.1">
    <property type="nucleotide sequence ID" value="XM_037315225.1"/>
</dbReference>
<dbReference type="Gene3D" id="3.80.10.10">
    <property type="entry name" value="Ribonuclease Inhibitor"/>
    <property type="match status" value="1"/>
</dbReference>
<comment type="caution">
    <text evidence="1">The sequence shown here is derived from an EMBL/GenBank/DDBJ whole genome shotgun (WGS) entry which is preliminary data.</text>
</comment>
<sequence length="129" mass="14006">MTHLHTLTISDRETTISDISTYITTLPSLHTLLIDALNFSTPPPTIPPSAQRSAPLQSLHLNSFHLPPSTLHALLLLPRALQTLNCLTPGHQLWEPFGGGYPDSEMLEPLSAADIASGLRPARDSLVEL</sequence>
<reference evidence="1 2" key="1">
    <citation type="journal article" date="2020" name="Genomics">
        <title>Complete, high-quality genomes from long-read metagenomic sequencing of two wolf lichen thalli reveals enigmatic genome architecture.</title>
        <authorList>
            <person name="McKenzie S.K."/>
            <person name="Walston R.F."/>
            <person name="Allen J.L."/>
        </authorList>
    </citation>
    <scope>NUCLEOTIDE SEQUENCE [LARGE SCALE GENOMIC DNA]</scope>
    <source>
        <strain evidence="1">WasteWater2</strain>
    </source>
</reference>
<organism evidence="1 2">
    <name type="scientific">Letharia columbiana</name>
    <dbReference type="NCBI Taxonomy" id="112416"/>
    <lineage>
        <taxon>Eukaryota</taxon>
        <taxon>Fungi</taxon>
        <taxon>Dikarya</taxon>
        <taxon>Ascomycota</taxon>
        <taxon>Pezizomycotina</taxon>
        <taxon>Lecanoromycetes</taxon>
        <taxon>OSLEUM clade</taxon>
        <taxon>Lecanoromycetidae</taxon>
        <taxon>Lecanorales</taxon>
        <taxon>Lecanorineae</taxon>
        <taxon>Parmeliaceae</taxon>
        <taxon>Letharia</taxon>
    </lineage>
</organism>
<dbReference type="AlphaFoldDB" id="A0A8H6CFE8"/>
<dbReference type="InterPro" id="IPR032675">
    <property type="entry name" value="LRR_dom_sf"/>
</dbReference>
<name>A0A8H6CFE8_9LECA</name>
<dbReference type="GeneID" id="59295029"/>
<proteinExistence type="predicted"/>
<dbReference type="EMBL" id="JACCJC010000152">
    <property type="protein sequence ID" value="KAF6222497.1"/>
    <property type="molecule type" value="Genomic_DNA"/>
</dbReference>
<evidence type="ECO:0000313" key="2">
    <source>
        <dbReference type="Proteomes" id="UP000578531"/>
    </source>
</evidence>
<accession>A0A8H6CFE8</accession>